<reference evidence="3" key="1">
    <citation type="journal article" date="2019" name="Int. J. Syst. Evol. Microbiol.">
        <title>The Global Catalogue of Microorganisms (GCM) 10K type strain sequencing project: providing services to taxonomists for standard genome sequencing and annotation.</title>
        <authorList>
            <consortium name="The Broad Institute Genomics Platform"/>
            <consortium name="The Broad Institute Genome Sequencing Center for Infectious Disease"/>
            <person name="Wu L."/>
            <person name="Ma J."/>
        </authorList>
    </citation>
    <scope>NUCLEOTIDE SEQUENCE [LARGE SCALE GENOMIC DNA]</scope>
    <source>
        <strain evidence="3">JCM 17224</strain>
    </source>
</reference>
<dbReference type="Proteomes" id="UP001500567">
    <property type="component" value="Unassembled WGS sequence"/>
</dbReference>
<name>A0ABP7T0A3_9BACT</name>
<dbReference type="EMBL" id="BAABDJ010000040">
    <property type="protein sequence ID" value="GAA4019049.1"/>
    <property type="molecule type" value="Genomic_DNA"/>
</dbReference>
<organism evidence="2 3">
    <name type="scientific">Hymenobacter fastidiosus</name>
    <dbReference type="NCBI Taxonomy" id="486264"/>
    <lineage>
        <taxon>Bacteria</taxon>
        <taxon>Pseudomonadati</taxon>
        <taxon>Bacteroidota</taxon>
        <taxon>Cytophagia</taxon>
        <taxon>Cytophagales</taxon>
        <taxon>Hymenobacteraceae</taxon>
        <taxon>Hymenobacter</taxon>
    </lineage>
</organism>
<evidence type="ECO:0000313" key="2">
    <source>
        <dbReference type="EMBL" id="GAA4019049.1"/>
    </source>
</evidence>
<comment type="caution">
    <text evidence="2">The sequence shown here is derived from an EMBL/GenBank/DDBJ whole genome shotgun (WGS) entry which is preliminary data.</text>
</comment>
<proteinExistence type="predicted"/>
<feature type="domain" description="Rad50/SbcC-type AAA" evidence="1">
    <location>
        <begin position="4"/>
        <end position="39"/>
    </location>
</feature>
<keyword evidence="3" id="KW-1185">Reference proteome</keyword>
<accession>A0ABP7T0A3</accession>
<protein>
    <recommendedName>
        <fullName evidence="1">Rad50/SbcC-type AAA domain-containing protein</fullName>
    </recommendedName>
</protein>
<dbReference type="Gene3D" id="3.40.50.300">
    <property type="entry name" value="P-loop containing nucleotide triphosphate hydrolases"/>
    <property type="match status" value="1"/>
</dbReference>
<gene>
    <name evidence="2" type="ORF">GCM10022408_36280</name>
</gene>
<dbReference type="RefSeq" id="WP_345074978.1">
    <property type="nucleotide sequence ID" value="NZ_BAABDJ010000040.1"/>
</dbReference>
<dbReference type="InterPro" id="IPR027417">
    <property type="entry name" value="P-loop_NTPase"/>
</dbReference>
<sequence>MLKRLLIKDFTVFADADFTFGPGLNVIVGTNGTGKSHVLKLGYTAARVTARISGPETLVVEKHY</sequence>
<dbReference type="SUPFAM" id="SSF52540">
    <property type="entry name" value="P-loop containing nucleoside triphosphate hydrolases"/>
    <property type="match status" value="1"/>
</dbReference>
<evidence type="ECO:0000259" key="1">
    <source>
        <dbReference type="Pfam" id="PF13476"/>
    </source>
</evidence>
<dbReference type="Pfam" id="PF13476">
    <property type="entry name" value="AAA_23"/>
    <property type="match status" value="1"/>
</dbReference>
<evidence type="ECO:0000313" key="3">
    <source>
        <dbReference type="Proteomes" id="UP001500567"/>
    </source>
</evidence>
<dbReference type="InterPro" id="IPR038729">
    <property type="entry name" value="Rad50/SbcC_AAA"/>
</dbReference>